<keyword evidence="3" id="KW-0560">Oxidoreductase</keyword>
<evidence type="ECO:0000256" key="2">
    <source>
        <dbReference type="ARBA" id="ARBA00022723"/>
    </source>
</evidence>
<comment type="similarity">
    <text evidence="1">Belongs to the iron/ascorbate-dependent oxidoreductase family.</text>
</comment>
<dbReference type="Proteomes" id="UP000653305">
    <property type="component" value="Unassembled WGS sequence"/>
</dbReference>
<dbReference type="InterPro" id="IPR027443">
    <property type="entry name" value="IPNS-like_sf"/>
</dbReference>
<dbReference type="GO" id="GO:0046872">
    <property type="term" value="F:metal ion binding"/>
    <property type="evidence" value="ECO:0007669"/>
    <property type="project" value="UniProtKB-KW"/>
</dbReference>
<evidence type="ECO:0000259" key="5">
    <source>
        <dbReference type="Pfam" id="PF03171"/>
    </source>
</evidence>
<dbReference type="OrthoDB" id="850202at2759"/>
<dbReference type="PANTHER" id="PTHR10209:SF859">
    <property type="entry name" value="OS03G0690500 PROTEIN"/>
    <property type="match status" value="1"/>
</dbReference>
<feature type="domain" description="Isopenicillin N synthase-like Fe(2+) 2OG dioxygenase" evidence="5">
    <location>
        <begin position="57"/>
        <end position="98"/>
    </location>
</feature>
<comment type="caution">
    <text evidence="6">The sequence shown here is derived from an EMBL/GenBank/DDBJ whole genome shotgun (WGS) entry which is preliminary data.</text>
</comment>
<dbReference type="Pfam" id="PF03171">
    <property type="entry name" value="2OG-FeII_Oxy"/>
    <property type="match status" value="1"/>
</dbReference>
<evidence type="ECO:0000313" key="7">
    <source>
        <dbReference type="Proteomes" id="UP000653305"/>
    </source>
</evidence>
<dbReference type="EMBL" id="BMAC01000112">
    <property type="protein sequence ID" value="GFP85775.1"/>
    <property type="molecule type" value="Genomic_DNA"/>
</dbReference>
<dbReference type="PANTHER" id="PTHR10209">
    <property type="entry name" value="OXIDOREDUCTASE, 2OG-FE II OXYGENASE FAMILY PROTEIN"/>
    <property type="match status" value="1"/>
</dbReference>
<dbReference type="AlphaFoldDB" id="A0A830BPN0"/>
<dbReference type="Gene3D" id="2.60.120.330">
    <property type="entry name" value="B-lactam Antibiotic, Isopenicillin N Synthase, Chain"/>
    <property type="match status" value="2"/>
</dbReference>
<name>A0A830BPN0_9LAMI</name>
<accession>A0A830BPN0</accession>
<dbReference type="SUPFAM" id="SSF51197">
    <property type="entry name" value="Clavaminate synthase-like"/>
    <property type="match status" value="1"/>
</dbReference>
<evidence type="ECO:0000256" key="4">
    <source>
        <dbReference type="ARBA" id="ARBA00023004"/>
    </source>
</evidence>
<gene>
    <name evidence="6" type="ORF">PHJA_000721200</name>
</gene>
<reference evidence="6" key="1">
    <citation type="submission" date="2020-07" db="EMBL/GenBank/DDBJ databases">
        <title>Ethylene signaling mediates host invasion by parasitic plants.</title>
        <authorList>
            <person name="Yoshida S."/>
        </authorList>
    </citation>
    <scope>NUCLEOTIDE SEQUENCE</scope>
    <source>
        <strain evidence="6">Okayama</strain>
    </source>
</reference>
<evidence type="ECO:0000256" key="1">
    <source>
        <dbReference type="ARBA" id="ARBA00008056"/>
    </source>
</evidence>
<evidence type="ECO:0000313" key="6">
    <source>
        <dbReference type="EMBL" id="GFP85775.1"/>
    </source>
</evidence>
<dbReference type="GO" id="GO:0016491">
    <property type="term" value="F:oxidoreductase activity"/>
    <property type="evidence" value="ECO:0007669"/>
    <property type="project" value="UniProtKB-KW"/>
</dbReference>
<dbReference type="InterPro" id="IPR044861">
    <property type="entry name" value="IPNS-like_FE2OG_OXY"/>
</dbReference>
<proteinExistence type="inferred from homology"/>
<sequence length="151" mass="16563">MLEYSKQVTKFGSCLFELLSESLGLSPNHLLEMECAESLALICHYYPACPEPNLTLGALVINIGDLLQLVTNDKFKSVEHRVLASNVGPRISVASFFGRDGGPGLKVYAPIKELLSHENPAKYRGTTAKAYTDYFRAKGLDGTSALLHFKL</sequence>
<keyword evidence="2" id="KW-0479">Metal-binding</keyword>
<organism evidence="6 7">
    <name type="scientific">Phtheirospermum japonicum</name>
    <dbReference type="NCBI Taxonomy" id="374723"/>
    <lineage>
        <taxon>Eukaryota</taxon>
        <taxon>Viridiplantae</taxon>
        <taxon>Streptophyta</taxon>
        <taxon>Embryophyta</taxon>
        <taxon>Tracheophyta</taxon>
        <taxon>Spermatophyta</taxon>
        <taxon>Magnoliopsida</taxon>
        <taxon>eudicotyledons</taxon>
        <taxon>Gunneridae</taxon>
        <taxon>Pentapetalae</taxon>
        <taxon>asterids</taxon>
        <taxon>lamiids</taxon>
        <taxon>Lamiales</taxon>
        <taxon>Orobanchaceae</taxon>
        <taxon>Orobanchaceae incertae sedis</taxon>
        <taxon>Phtheirospermum</taxon>
    </lineage>
</organism>
<keyword evidence="4" id="KW-0408">Iron</keyword>
<keyword evidence="7" id="KW-1185">Reference proteome</keyword>
<evidence type="ECO:0000256" key="3">
    <source>
        <dbReference type="ARBA" id="ARBA00023002"/>
    </source>
</evidence>
<protein>
    <submittedName>
        <fullName evidence="6">1-aminocyclopropane-1-carboxylate oxidase homolog 3</fullName>
    </submittedName>
</protein>